<dbReference type="GO" id="GO:0042910">
    <property type="term" value="F:xenobiotic transmembrane transporter activity"/>
    <property type="evidence" value="ECO:0007669"/>
    <property type="project" value="InterPro"/>
</dbReference>
<gene>
    <name evidence="10" type="ORF">FB4_0007</name>
</gene>
<evidence type="ECO:0000256" key="7">
    <source>
        <dbReference type="ARBA" id="ARBA00023136"/>
    </source>
</evidence>
<dbReference type="InterPro" id="IPR036259">
    <property type="entry name" value="MFS_trans_sf"/>
</dbReference>
<feature type="transmembrane region" description="Helical" evidence="8">
    <location>
        <begin position="112"/>
        <end position="133"/>
    </location>
</feature>
<feature type="transmembrane region" description="Helical" evidence="8">
    <location>
        <begin position="224"/>
        <end position="250"/>
    </location>
</feature>
<feature type="transmembrane region" description="Helical" evidence="8">
    <location>
        <begin position="87"/>
        <end position="106"/>
    </location>
</feature>
<comment type="caution">
    <text evidence="10">The sequence shown here is derived from an EMBL/GenBank/DDBJ whole genome shotgun (WGS) entry which is preliminary data.</text>
</comment>
<dbReference type="EMBL" id="AKVJ01000011">
    <property type="protein sequence ID" value="EIW19756.1"/>
    <property type="molecule type" value="Genomic_DNA"/>
</dbReference>
<keyword evidence="3 8" id="KW-0813">Transport</keyword>
<feature type="transmembrane region" description="Helical" evidence="8">
    <location>
        <begin position="21"/>
        <end position="42"/>
    </location>
</feature>
<organism evidence="10 11">
    <name type="scientific">Pelosinus fermentans B4</name>
    <dbReference type="NCBI Taxonomy" id="1149862"/>
    <lineage>
        <taxon>Bacteria</taxon>
        <taxon>Bacillati</taxon>
        <taxon>Bacillota</taxon>
        <taxon>Negativicutes</taxon>
        <taxon>Selenomonadales</taxon>
        <taxon>Sporomusaceae</taxon>
        <taxon>Pelosinus</taxon>
    </lineage>
</organism>
<evidence type="ECO:0000313" key="10">
    <source>
        <dbReference type="EMBL" id="EIW19756.1"/>
    </source>
</evidence>
<feature type="transmembrane region" description="Helical" evidence="8">
    <location>
        <begin position="314"/>
        <end position="334"/>
    </location>
</feature>
<protein>
    <recommendedName>
        <fullName evidence="8">Bcr/CflA family efflux transporter</fullName>
    </recommendedName>
</protein>
<dbReference type="GO" id="GO:1990961">
    <property type="term" value="P:xenobiotic detoxification by transmembrane export across the plasma membrane"/>
    <property type="evidence" value="ECO:0007669"/>
    <property type="project" value="InterPro"/>
</dbReference>
<feature type="transmembrane region" description="Helical" evidence="8">
    <location>
        <begin position="262"/>
        <end position="282"/>
    </location>
</feature>
<dbReference type="InterPro" id="IPR004812">
    <property type="entry name" value="Efflux_drug-R_Bcr/CmlA"/>
</dbReference>
<comment type="similarity">
    <text evidence="2 8">Belongs to the major facilitator superfamily. Bcr/CmlA family.</text>
</comment>
<dbReference type="InterPro" id="IPR020846">
    <property type="entry name" value="MFS_dom"/>
</dbReference>
<keyword evidence="4 8" id="KW-1003">Cell membrane</keyword>
<evidence type="ECO:0000256" key="2">
    <source>
        <dbReference type="ARBA" id="ARBA00006236"/>
    </source>
</evidence>
<evidence type="ECO:0000313" key="11">
    <source>
        <dbReference type="Proteomes" id="UP000004324"/>
    </source>
</evidence>
<proteinExistence type="inferred from homology"/>
<feature type="transmembrane region" description="Helical" evidence="8">
    <location>
        <begin position="145"/>
        <end position="171"/>
    </location>
</feature>
<dbReference type="PANTHER" id="PTHR23502:SF132">
    <property type="entry name" value="POLYAMINE TRANSPORTER 2-RELATED"/>
    <property type="match status" value="1"/>
</dbReference>
<dbReference type="OrthoDB" id="9800416at2"/>
<dbReference type="Pfam" id="PF07690">
    <property type="entry name" value="MFS_1"/>
    <property type="match status" value="1"/>
</dbReference>
<evidence type="ECO:0000256" key="4">
    <source>
        <dbReference type="ARBA" id="ARBA00022475"/>
    </source>
</evidence>
<keyword evidence="7 8" id="KW-0472">Membrane</keyword>
<reference evidence="10 11" key="1">
    <citation type="journal article" date="2012" name="J. Bacteriol.">
        <title>Draft Genome Sequences for Two Metal-Reducing Pelosinus fermentans Strains Isolated from a Cr(VI)-Contaminated Site and for Type Strain R7.</title>
        <authorList>
            <person name="Brown S.D."/>
            <person name="Podar M."/>
            <person name="Klingeman D.M."/>
            <person name="Johnson C.M."/>
            <person name="Yang Z.K."/>
            <person name="Utturkar S.M."/>
            <person name="Land M.L."/>
            <person name="Mosher J.J."/>
            <person name="Hurt R.A.Jr."/>
            <person name="Phelps T.J."/>
            <person name="Palumbo A.V."/>
            <person name="Arkin A.P."/>
            <person name="Hazen T.C."/>
            <person name="Elias D.A."/>
        </authorList>
    </citation>
    <scope>NUCLEOTIDE SEQUENCE [LARGE SCALE GENOMIC DNA]</scope>
    <source>
        <strain evidence="10 11">B4</strain>
    </source>
</reference>
<comment type="subcellular location">
    <subcellularLocation>
        <location evidence="1 8">Cell membrane</location>
        <topology evidence="1 8">Multi-pass membrane protein</topology>
    </subcellularLocation>
</comment>
<accession>I9LH91</accession>
<dbReference type="AlphaFoldDB" id="I9LH91"/>
<dbReference type="PANTHER" id="PTHR23502">
    <property type="entry name" value="MAJOR FACILITATOR SUPERFAMILY"/>
    <property type="match status" value="1"/>
</dbReference>
<evidence type="ECO:0000256" key="6">
    <source>
        <dbReference type="ARBA" id="ARBA00022989"/>
    </source>
</evidence>
<feature type="transmembrane region" description="Helical" evidence="8">
    <location>
        <begin position="289"/>
        <end position="308"/>
    </location>
</feature>
<dbReference type="NCBIfam" id="TIGR00710">
    <property type="entry name" value="efflux_Bcr_CflA"/>
    <property type="match status" value="1"/>
</dbReference>
<dbReference type="GO" id="GO:0005886">
    <property type="term" value="C:plasma membrane"/>
    <property type="evidence" value="ECO:0007669"/>
    <property type="project" value="UniProtKB-SubCell"/>
</dbReference>
<keyword evidence="6 8" id="KW-1133">Transmembrane helix</keyword>
<feature type="transmembrane region" description="Helical" evidence="8">
    <location>
        <begin position="375"/>
        <end position="397"/>
    </location>
</feature>
<sequence>MNKTDIIEIAVTQKYLGSEGLVAFITLMNMFIPLSTDLYLPALPSMGMNLDSSAAIINLTLSAFFFFYAVGMLVWGPLSDKYGRKPILIVGSLIYLLSSIFCAVAVDAYLLILARAFQGIGAGGITAVSVAMVKDCFIGKKRDVILAITQSMSALAPMIAPIIGVFVIQYVGWRGTFWTLSIIAIGNLVLSLLYQETLKDHERNKGSILESMGRLIVVAQNKSFFFPAVIFALSAFPFMGYIAVSSYIYIDYFGLSQQAYSYFFAINAFISIAGPIIYVRYLRNFNKNAIAAGAFVLSIVSGILVMTIGSLSPVIFLLSFIIMSFTGSAIRPFSTNILFDQINGDTGSVSSLMGILFTVMGSCGMLIASMPWGNIVISLGAMIAIFSGISLVAWYVFMKSDIPCAGIKE</sequence>
<dbReference type="Gene3D" id="1.20.1720.10">
    <property type="entry name" value="Multidrug resistance protein D"/>
    <property type="match status" value="1"/>
</dbReference>
<dbReference type="SUPFAM" id="SSF103473">
    <property type="entry name" value="MFS general substrate transporter"/>
    <property type="match status" value="1"/>
</dbReference>
<dbReference type="PROSITE" id="PS50850">
    <property type="entry name" value="MFS"/>
    <property type="match status" value="1"/>
</dbReference>
<keyword evidence="5 8" id="KW-0812">Transmembrane</keyword>
<evidence type="ECO:0000256" key="3">
    <source>
        <dbReference type="ARBA" id="ARBA00022448"/>
    </source>
</evidence>
<evidence type="ECO:0000259" key="9">
    <source>
        <dbReference type="PROSITE" id="PS50850"/>
    </source>
</evidence>
<feature type="domain" description="Major facilitator superfamily (MFS) profile" evidence="9">
    <location>
        <begin position="21"/>
        <end position="402"/>
    </location>
</feature>
<evidence type="ECO:0000256" key="8">
    <source>
        <dbReference type="RuleBase" id="RU365088"/>
    </source>
</evidence>
<dbReference type="PATRIC" id="fig|1149862.3.peg.905"/>
<dbReference type="Proteomes" id="UP000004324">
    <property type="component" value="Unassembled WGS sequence"/>
</dbReference>
<name>I9LH91_9FIRM</name>
<evidence type="ECO:0000256" key="1">
    <source>
        <dbReference type="ARBA" id="ARBA00004651"/>
    </source>
</evidence>
<evidence type="ECO:0000256" key="5">
    <source>
        <dbReference type="ARBA" id="ARBA00022692"/>
    </source>
</evidence>
<dbReference type="InterPro" id="IPR011701">
    <property type="entry name" value="MFS"/>
</dbReference>
<feature type="transmembrane region" description="Helical" evidence="8">
    <location>
        <begin position="346"/>
        <end position="369"/>
    </location>
</feature>
<feature type="transmembrane region" description="Helical" evidence="8">
    <location>
        <begin position="177"/>
        <end position="194"/>
    </location>
</feature>
<keyword evidence="11" id="KW-1185">Reference proteome</keyword>
<dbReference type="RefSeq" id="WP_007931712.1">
    <property type="nucleotide sequence ID" value="NZ_AKVJ01000011.1"/>
</dbReference>
<feature type="transmembrane region" description="Helical" evidence="8">
    <location>
        <begin position="54"/>
        <end position="75"/>
    </location>
</feature>